<evidence type="ECO:0000313" key="2">
    <source>
        <dbReference type="Proteomes" id="UP000799118"/>
    </source>
</evidence>
<dbReference type="AlphaFoldDB" id="A0A6A4HJL2"/>
<protein>
    <recommendedName>
        <fullName evidence="3">F-box domain-containing protein</fullName>
    </recommendedName>
</protein>
<name>A0A6A4HJL2_9AGAR</name>
<gene>
    <name evidence="1" type="ORF">BT96DRAFT_1020539</name>
</gene>
<dbReference type="Gene3D" id="3.80.10.10">
    <property type="entry name" value="Ribonuclease Inhibitor"/>
    <property type="match status" value="1"/>
</dbReference>
<accession>A0A6A4HJL2</accession>
<dbReference type="OrthoDB" id="3365698at2759"/>
<organism evidence="1 2">
    <name type="scientific">Gymnopus androsaceus JB14</name>
    <dbReference type="NCBI Taxonomy" id="1447944"/>
    <lineage>
        <taxon>Eukaryota</taxon>
        <taxon>Fungi</taxon>
        <taxon>Dikarya</taxon>
        <taxon>Basidiomycota</taxon>
        <taxon>Agaricomycotina</taxon>
        <taxon>Agaricomycetes</taxon>
        <taxon>Agaricomycetidae</taxon>
        <taxon>Agaricales</taxon>
        <taxon>Marasmiineae</taxon>
        <taxon>Omphalotaceae</taxon>
        <taxon>Gymnopus</taxon>
    </lineage>
</organism>
<evidence type="ECO:0000313" key="1">
    <source>
        <dbReference type="EMBL" id="KAE9397880.1"/>
    </source>
</evidence>
<dbReference type="EMBL" id="ML769491">
    <property type="protein sequence ID" value="KAE9397880.1"/>
    <property type="molecule type" value="Genomic_DNA"/>
</dbReference>
<reference evidence="1" key="1">
    <citation type="journal article" date="2019" name="Environ. Microbiol.">
        <title>Fungal ecological strategies reflected in gene transcription - a case study of two litter decomposers.</title>
        <authorList>
            <person name="Barbi F."/>
            <person name="Kohler A."/>
            <person name="Barry K."/>
            <person name="Baskaran P."/>
            <person name="Daum C."/>
            <person name="Fauchery L."/>
            <person name="Ihrmark K."/>
            <person name="Kuo A."/>
            <person name="LaButti K."/>
            <person name="Lipzen A."/>
            <person name="Morin E."/>
            <person name="Grigoriev I.V."/>
            <person name="Henrissat B."/>
            <person name="Lindahl B."/>
            <person name="Martin F."/>
        </authorList>
    </citation>
    <scope>NUCLEOTIDE SEQUENCE</scope>
    <source>
        <strain evidence="1">JB14</strain>
    </source>
</reference>
<evidence type="ECO:0008006" key="3">
    <source>
        <dbReference type="Google" id="ProtNLM"/>
    </source>
</evidence>
<keyword evidence="2" id="KW-1185">Reference proteome</keyword>
<dbReference type="InterPro" id="IPR032675">
    <property type="entry name" value="LRR_dom_sf"/>
</dbReference>
<dbReference type="SUPFAM" id="SSF52047">
    <property type="entry name" value="RNI-like"/>
    <property type="match status" value="1"/>
</dbReference>
<proteinExistence type="predicted"/>
<dbReference type="Proteomes" id="UP000799118">
    <property type="component" value="Unassembled WGS sequence"/>
</dbReference>
<sequence length="568" mass="64390">MADQVKAQVKPALDSLSGLLCSISKLEHLTYSPVEEVHPSIPFQLRNGINYPCQRACAKVNAFLADVPESLARYDQAIADVKRLLIGLETARNSLQRRSDDAKSLIAPIRKLPSDILNEVFIFYCWKNRGGSGDFDASSLWPALKLSWVCSFWRTLVHSHQKLWSSLQLSSQMLQFYPKRFQIFLKSISYSGNHLLDIDYRGDYYDGPGSEVDNAIGVLLDNSMRWRRATITLLSWPEAHQDWLSYVIDRQSSRVSEPKQLGNFSALEYLSIRGRLSMTRSDKLSDFFRIFSLCPRLTTFHFDGSLSLSGLNLDLSHITDLALGTFIGKSLAHLLCRLPALEILKVGGFCFSEDRPTDILLQGKRHYSSALSKLVVLSSTAFQPEAWNSLRLPCLNSLETECHDIPHLRSVILDSQAELQTLHVHHVSTQTEQSLLDFLAFHRFIVDLTLNFERATDVEFFVHYLEPKADGSRIVPNLRSLKVSGMHWRPLFPFQQASHLSVCLSIVRLIESRCTVIRSPAGPLGISGLQSLTLVVSKPEFRRHFSTFFRIHFRQLEEAGLIVDVQIS</sequence>